<evidence type="ECO:0000259" key="3">
    <source>
        <dbReference type="Pfam" id="PF13400"/>
    </source>
</evidence>
<evidence type="ECO:0000313" key="4">
    <source>
        <dbReference type="EMBL" id="RBI82801.1"/>
    </source>
</evidence>
<keyword evidence="1" id="KW-1133">Transmembrane helix</keyword>
<keyword evidence="5" id="KW-1185">Reference proteome</keyword>
<keyword evidence="1" id="KW-0472">Membrane</keyword>
<feature type="domain" description="VWFA" evidence="2">
    <location>
        <begin position="460"/>
        <end position="565"/>
    </location>
</feature>
<dbReference type="RefSeq" id="WP_113290879.1">
    <property type="nucleotide sequence ID" value="NZ_QNTQ01000028.1"/>
</dbReference>
<keyword evidence="1" id="KW-0812">Transmembrane</keyword>
<gene>
    <name evidence="4" type="ORF">DRV85_18095</name>
</gene>
<protein>
    <recommendedName>
        <fullName evidence="6">Flp pilus assembly protein TadG</fullName>
    </recommendedName>
</protein>
<dbReference type="Proteomes" id="UP000253370">
    <property type="component" value="Unassembled WGS sequence"/>
</dbReference>
<dbReference type="Gene3D" id="3.40.50.410">
    <property type="entry name" value="von Willebrand factor, type A domain"/>
    <property type="match status" value="2"/>
</dbReference>
<sequence>MTVKCTRAEARSRQRTRAIRRLLHRRLARFGRDESGALAIWSLFMLMMMMMVGGLGIDFMLNEMRRTQLQGTLDRAVLAAADLDQTLSPQSVVQDYFDKAGLGGDLISVTPVSGLNFRTVSAQAATESNPILLHILGVDKLRAPAAGTAEEVIPNTEISLVLDISGTMRWNNRMTNLKPAARDFISTVLSGDAASTTSINIVPYAGQTNPGPEMFEYLQGVRYGSTGEDHFPEWEQDISNIVIYFDRDHDDELDYAAKIEGYPDSDVAEFNKDDVDSYFESVTEYLARTQPELEDAAAAFGVSIKGGQAETEFFSVDGTPLQGDPMNNGKGPDIELNFSDFYAEVMPQVSSCLEIEESDFDSIGLLPNGRPQVPHFMNWTIAANVMDWGWCPEDDTRIQYAQNDEAALHDFITNLRMHDGTGTHYAMKWGLALLDPDTQPAFEHLSTAGQVPEQFKTRPSAWNEEGWTKVIVLMTDGQITQQVRPTAPLDPENASVELKNQPNSASQQISSASTNVQSFYDQCNLAKANGVTVYTIAFEAPSAAQQQMANCASSPAHYFNVQDLEIADAFNAIARQINQLRLTQ</sequence>
<feature type="domain" description="Putative Flp pilus-assembly TadG-like N-terminal" evidence="3">
    <location>
        <begin position="36"/>
        <end position="81"/>
    </location>
</feature>
<comment type="caution">
    <text evidence="4">The sequence shown here is derived from an EMBL/GenBank/DDBJ whole genome shotgun (WGS) entry which is preliminary data.</text>
</comment>
<organism evidence="4 5">
    <name type="scientific">Rhodosalinus halophilus</name>
    <dbReference type="NCBI Taxonomy" id="2259333"/>
    <lineage>
        <taxon>Bacteria</taxon>
        <taxon>Pseudomonadati</taxon>
        <taxon>Pseudomonadota</taxon>
        <taxon>Alphaproteobacteria</taxon>
        <taxon>Rhodobacterales</taxon>
        <taxon>Paracoccaceae</taxon>
        <taxon>Rhodosalinus</taxon>
    </lineage>
</organism>
<accession>A0A365U4G5</accession>
<dbReference type="Pfam" id="PF13400">
    <property type="entry name" value="Tad"/>
    <property type="match status" value="1"/>
</dbReference>
<name>A0A365U4G5_9RHOB</name>
<dbReference type="EMBL" id="QNTQ01000028">
    <property type="protein sequence ID" value="RBI82801.1"/>
    <property type="molecule type" value="Genomic_DNA"/>
</dbReference>
<dbReference type="SUPFAM" id="SSF53300">
    <property type="entry name" value="vWA-like"/>
    <property type="match status" value="1"/>
</dbReference>
<dbReference type="InterPro" id="IPR036465">
    <property type="entry name" value="vWFA_dom_sf"/>
</dbReference>
<evidence type="ECO:0000256" key="1">
    <source>
        <dbReference type="SAM" id="Phobius"/>
    </source>
</evidence>
<evidence type="ECO:0008006" key="6">
    <source>
        <dbReference type="Google" id="ProtNLM"/>
    </source>
</evidence>
<evidence type="ECO:0000259" key="2">
    <source>
        <dbReference type="Pfam" id="PF00092"/>
    </source>
</evidence>
<evidence type="ECO:0000313" key="5">
    <source>
        <dbReference type="Proteomes" id="UP000253370"/>
    </source>
</evidence>
<dbReference type="Pfam" id="PF00092">
    <property type="entry name" value="VWA"/>
    <property type="match status" value="1"/>
</dbReference>
<proteinExistence type="predicted"/>
<reference evidence="4 5" key="1">
    <citation type="submission" date="2018-07" db="EMBL/GenBank/DDBJ databases">
        <title>Rhodosalinus sp. strain E84T genomic sequence and assembly.</title>
        <authorList>
            <person name="Liu Z.-W."/>
            <person name="Lu D.-C."/>
        </authorList>
    </citation>
    <scope>NUCLEOTIDE SEQUENCE [LARGE SCALE GENOMIC DNA]</scope>
    <source>
        <strain evidence="4 5">E84</strain>
    </source>
</reference>
<dbReference type="AlphaFoldDB" id="A0A365U4G5"/>
<dbReference type="OrthoDB" id="7522752at2"/>
<dbReference type="InterPro" id="IPR002035">
    <property type="entry name" value="VWF_A"/>
</dbReference>
<feature type="transmembrane region" description="Helical" evidence="1">
    <location>
        <begin position="38"/>
        <end position="61"/>
    </location>
</feature>
<dbReference type="InterPro" id="IPR028087">
    <property type="entry name" value="Tad_N"/>
</dbReference>